<dbReference type="Proteomes" id="UP000245910">
    <property type="component" value="Chromosome II"/>
</dbReference>
<keyword evidence="2" id="KW-1185">Reference proteome</keyword>
<reference evidence="2" key="1">
    <citation type="submission" date="2014-10" db="EMBL/GenBank/DDBJ databases">
        <authorList>
            <person name="King R."/>
        </authorList>
    </citation>
    <scope>NUCLEOTIDE SEQUENCE [LARGE SCALE GENOMIC DNA]</scope>
    <source>
        <strain evidence="2">A3/5</strain>
    </source>
</reference>
<sequence length="170" mass="18946">MVKLTMAYLTGIGYDVLGQVETTSSYQYPPPSSYLGFGRRLPDRTYRQAPYRLIVWPSAAVRYHWSHAIADSWFKAKVTTALKRPSLLEPLKQFLSRYGTGNVLNEMDVVQGCRVCFVAPYCMTQMAFILTQTTAVCHPSCLRLISLTLSRLATGEPRGSLTSAAMGIKP</sequence>
<evidence type="ECO:0000313" key="2">
    <source>
        <dbReference type="Proteomes" id="UP000245910"/>
    </source>
</evidence>
<evidence type="ECO:0000313" key="1">
    <source>
        <dbReference type="EMBL" id="CEI61172.1"/>
    </source>
</evidence>
<organism evidence="1 2">
    <name type="scientific">Fusarium venenatum</name>
    <dbReference type="NCBI Taxonomy" id="56646"/>
    <lineage>
        <taxon>Eukaryota</taxon>
        <taxon>Fungi</taxon>
        <taxon>Dikarya</taxon>
        <taxon>Ascomycota</taxon>
        <taxon>Pezizomycotina</taxon>
        <taxon>Sordariomycetes</taxon>
        <taxon>Hypocreomycetidae</taxon>
        <taxon>Hypocreales</taxon>
        <taxon>Nectriaceae</taxon>
        <taxon>Fusarium</taxon>
    </lineage>
</organism>
<accession>A0A2L2SUL6</accession>
<protein>
    <submittedName>
        <fullName evidence="1">Uncharacterized protein</fullName>
    </submittedName>
</protein>
<proteinExistence type="predicted"/>
<name>A0A2L2SUL6_9HYPO</name>
<dbReference type="EMBL" id="LN649230">
    <property type="protein sequence ID" value="CEI61172.1"/>
    <property type="molecule type" value="Genomic_DNA"/>
</dbReference>
<dbReference type="AlphaFoldDB" id="A0A2L2SUL6"/>